<feature type="compositionally biased region" description="Basic residues" evidence="1">
    <location>
        <begin position="54"/>
        <end position="66"/>
    </location>
</feature>
<dbReference type="WBParaSite" id="nRc.2.0.1.t39824-RA">
    <property type="protein sequence ID" value="nRc.2.0.1.t39824-RA"/>
    <property type="gene ID" value="nRc.2.0.1.g39824"/>
</dbReference>
<evidence type="ECO:0000256" key="1">
    <source>
        <dbReference type="SAM" id="MobiDB-lite"/>
    </source>
</evidence>
<dbReference type="Proteomes" id="UP000887565">
    <property type="component" value="Unplaced"/>
</dbReference>
<reference evidence="3" key="1">
    <citation type="submission" date="2022-11" db="UniProtKB">
        <authorList>
            <consortium name="WormBaseParasite"/>
        </authorList>
    </citation>
    <scope>IDENTIFICATION</scope>
</reference>
<evidence type="ECO:0000313" key="3">
    <source>
        <dbReference type="WBParaSite" id="nRc.2.0.1.t39824-RA"/>
    </source>
</evidence>
<organism evidence="2 3">
    <name type="scientific">Romanomermis culicivorax</name>
    <name type="common">Nematode worm</name>
    <dbReference type="NCBI Taxonomy" id="13658"/>
    <lineage>
        <taxon>Eukaryota</taxon>
        <taxon>Metazoa</taxon>
        <taxon>Ecdysozoa</taxon>
        <taxon>Nematoda</taxon>
        <taxon>Enoplea</taxon>
        <taxon>Dorylaimia</taxon>
        <taxon>Mermithida</taxon>
        <taxon>Mermithoidea</taxon>
        <taxon>Mermithidae</taxon>
        <taxon>Romanomermis</taxon>
    </lineage>
</organism>
<name>A0A915KMZ4_ROMCU</name>
<accession>A0A915KMZ4</accession>
<sequence>MKEFLPTTCEKGKKTDFDRQTAKEKLQDRVYVSKERAWSNKRQNGGDLFLANWRKMKGKTGTRKKNTNPSRKISG</sequence>
<proteinExistence type="predicted"/>
<protein>
    <submittedName>
        <fullName evidence="3">Uncharacterized protein</fullName>
    </submittedName>
</protein>
<dbReference type="AlphaFoldDB" id="A0A915KMZ4"/>
<evidence type="ECO:0000313" key="2">
    <source>
        <dbReference type="Proteomes" id="UP000887565"/>
    </source>
</evidence>
<keyword evidence="2" id="KW-1185">Reference proteome</keyword>
<feature type="region of interest" description="Disordered" evidence="1">
    <location>
        <begin position="43"/>
        <end position="75"/>
    </location>
</feature>